<name>A0AA48M0U8_9ZZZZ</name>
<proteinExistence type="predicted"/>
<sequence>MTDEGIISGMSEMDVSMCLDLIREIASQPRVALAESVDAGVARNLDALAMALGWTAEEVAAAWARITAIADESKKRGWQ</sequence>
<reference evidence="1" key="1">
    <citation type="submission" date="2023-07" db="EMBL/GenBank/DDBJ databases">
        <authorList>
            <person name="Pelsma A.J. K."/>
        </authorList>
    </citation>
    <scope>NUCLEOTIDE SEQUENCE</scope>
</reference>
<accession>A0AA48M0U8</accession>
<protein>
    <submittedName>
        <fullName evidence="1">Uncharacterized protein</fullName>
    </submittedName>
</protein>
<dbReference type="AlphaFoldDB" id="A0AA48M0U8"/>
<organism evidence="1">
    <name type="scientific">freshwater sediment metagenome</name>
    <dbReference type="NCBI Taxonomy" id="556182"/>
    <lineage>
        <taxon>unclassified sequences</taxon>
        <taxon>metagenomes</taxon>
        <taxon>ecological metagenomes</taxon>
    </lineage>
</organism>
<evidence type="ECO:0000313" key="1">
    <source>
        <dbReference type="EMBL" id="CAJ0876626.1"/>
    </source>
</evidence>
<gene>
    <name evidence="1" type="ORF">AMST5_02803</name>
</gene>
<dbReference type="EMBL" id="OY288114">
    <property type="protein sequence ID" value="CAJ0876626.1"/>
    <property type="molecule type" value="Genomic_DNA"/>
</dbReference>